<comment type="subcellular location">
    <subcellularLocation>
        <location evidence="2">Cell membrane</location>
        <topology evidence="2">Multi-pass membrane protein</topology>
    </subcellularLocation>
</comment>
<proteinExistence type="inferred from homology"/>
<feature type="domain" description="Peptidase M50" evidence="14">
    <location>
        <begin position="14"/>
        <end position="189"/>
    </location>
</feature>
<dbReference type="InterPro" id="IPR052348">
    <property type="entry name" value="Metallopeptidase_M50B"/>
</dbReference>
<feature type="transmembrane region" description="Helical" evidence="13">
    <location>
        <begin position="96"/>
        <end position="117"/>
    </location>
</feature>
<protein>
    <submittedName>
        <fullName evidence="15">Peptidase family M50</fullName>
    </submittedName>
    <submittedName>
        <fullName evidence="16">Site-2 protease family protein</fullName>
    </submittedName>
</protein>
<evidence type="ECO:0000256" key="1">
    <source>
        <dbReference type="ARBA" id="ARBA00001947"/>
    </source>
</evidence>
<evidence type="ECO:0000313" key="16">
    <source>
        <dbReference type="EMBL" id="PQQ67495.1"/>
    </source>
</evidence>
<keyword evidence="8" id="KW-0378">Hydrolase</keyword>
<dbReference type="GO" id="GO:0006508">
    <property type="term" value="P:proteolysis"/>
    <property type="evidence" value="ECO:0007669"/>
    <property type="project" value="UniProtKB-KW"/>
</dbReference>
<dbReference type="InterPro" id="IPR044537">
    <property type="entry name" value="Rip2-like"/>
</dbReference>
<comment type="cofactor">
    <cofactor evidence="1">
        <name>Zn(2+)</name>
        <dbReference type="ChEBI" id="CHEBI:29105"/>
    </cofactor>
</comment>
<evidence type="ECO:0000256" key="12">
    <source>
        <dbReference type="ARBA" id="ARBA00023136"/>
    </source>
</evidence>
<dbReference type="GO" id="GO:0005886">
    <property type="term" value="C:plasma membrane"/>
    <property type="evidence" value="ECO:0007669"/>
    <property type="project" value="UniProtKB-SubCell"/>
</dbReference>
<keyword evidence="7" id="KW-0479">Metal-binding</keyword>
<accession>A0A2K9EEE6</accession>
<dbReference type="Proteomes" id="UP000233534">
    <property type="component" value="Chromosome"/>
</dbReference>
<evidence type="ECO:0000313" key="18">
    <source>
        <dbReference type="Proteomes" id="UP000239720"/>
    </source>
</evidence>
<feature type="transmembrane region" description="Helical" evidence="13">
    <location>
        <begin position="12"/>
        <end position="37"/>
    </location>
</feature>
<comment type="similarity">
    <text evidence="3">Belongs to the peptidase M50B family.</text>
</comment>
<evidence type="ECO:0000256" key="13">
    <source>
        <dbReference type="SAM" id="Phobius"/>
    </source>
</evidence>
<keyword evidence="11" id="KW-0482">Metalloprotease</keyword>
<evidence type="ECO:0000256" key="6">
    <source>
        <dbReference type="ARBA" id="ARBA00022692"/>
    </source>
</evidence>
<evidence type="ECO:0000256" key="7">
    <source>
        <dbReference type="ARBA" id="ARBA00022723"/>
    </source>
</evidence>
<dbReference type="Proteomes" id="UP000239720">
    <property type="component" value="Unassembled WGS sequence"/>
</dbReference>
<gene>
    <name evidence="16" type="ORF">B9R14_12550</name>
    <name evidence="15" type="ORF">HVS_08385</name>
</gene>
<name>A0A2K9EEE6_9FIRM</name>
<feature type="transmembrane region" description="Helical" evidence="13">
    <location>
        <begin position="58"/>
        <end position="76"/>
    </location>
</feature>
<evidence type="ECO:0000256" key="4">
    <source>
        <dbReference type="ARBA" id="ARBA00022475"/>
    </source>
</evidence>
<evidence type="ECO:0000256" key="2">
    <source>
        <dbReference type="ARBA" id="ARBA00004651"/>
    </source>
</evidence>
<dbReference type="Pfam" id="PF02163">
    <property type="entry name" value="Peptidase_M50"/>
    <property type="match status" value="1"/>
</dbReference>
<evidence type="ECO:0000256" key="8">
    <source>
        <dbReference type="ARBA" id="ARBA00022801"/>
    </source>
</evidence>
<dbReference type="CDD" id="cd06158">
    <property type="entry name" value="S2P-M50_like_1"/>
    <property type="match status" value="1"/>
</dbReference>
<keyword evidence="17" id="KW-1185">Reference proteome</keyword>
<keyword evidence="4" id="KW-1003">Cell membrane</keyword>
<dbReference type="RefSeq" id="WP_192876531.1">
    <property type="nucleotide sequence ID" value="NZ_CP025197.1"/>
</dbReference>
<evidence type="ECO:0000259" key="14">
    <source>
        <dbReference type="Pfam" id="PF02163"/>
    </source>
</evidence>
<dbReference type="PANTHER" id="PTHR35864">
    <property type="entry name" value="ZINC METALLOPROTEASE MJ0611-RELATED"/>
    <property type="match status" value="1"/>
</dbReference>
<dbReference type="EMBL" id="NEMB01000003">
    <property type="protein sequence ID" value="PQQ67495.1"/>
    <property type="molecule type" value="Genomic_DNA"/>
</dbReference>
<dbReference type="AlphaFoldDB" id="A0A2K9EEE6"/>
<keyword evidence="10 13" id="KW-1133">Transmembrane helix</keyword>
<evidence type="ECO:0000256" key="3">
    <source>
        <dbReference type="ARBA" id="ARBA00007931"/>
    </source>
</evidence>
<evidence type="ECO:0000256" key="10">
    <source>
        <dbReference type="ARBA" id="ARBA00022989"/>
    </source>
</evidence>
<dbReference type="InterPro" id="IPR008915">
    <property type="entry name" value="Peptidase_M50"/>
</dbReference>
<keyword evidence="12 13" id="KW-0472">Membrane</keyword>
<evidence type="ECO:0000256" key="11">
    <source>
        <dbReference type="ARBA" id="ARBA00023049"/>
    </source>
</evidence>
<keyword evidence="9" id="KW-0862">Zinc</keyword>
<keyword evidence="6 13" id="KW-0812">Transmembrane</keyword>
<organism evidence="15 17">
    <name type="scientific">Acetivibrio saccincola</name>
    <dbReference type="NCBI Taxonomy" id="1677857"/>
    <lineage>
        <taxon>Bacteria</taxon>
        <taxon>Bacillati</taxon>
        <taxon>Bacillota</taxon>
        <taxon>Clostridia</taxon>
        <taxon>Eubacteriales</taxon>
        <taxon>Oscillospiraceae</taxon>
        <taxon>Acetivibrio</taxon>
    </lineage>
</organism>
<sequence>MYILNLGIAAALYYFIVFSFSISIHESAHALAAYYLGDSTGKDLGRITINPMKHLDPVGTILLFMAGFGWAKPVPFNPSNFKNRKTGTALVSLAGPLSNFILAIIFAFTFLFFVLKFDVSPDFNSTDPLVIITNFGLIGLNLNIVLTVFNLLPFPPLDGSKILAFFLPQHYYFKFIQNQYATFIVFIILIMTGVLNTILTLAYEHVSNFIFFILEPLKNLIA</sequence>
<reference evidence="15 17" key="1">
    <citation type="submission" date="2017-12" db="EMBL/GenBank/DDBJ databases">
        <title>Complete genome sequence of Herbivorax saccincola GGR1, a novel Cellulosome-producing hydrolytic bacterium in a thermophilic biogas plant, established by Illumina and Nanopore MinION sequencing.</title>
        <authorList>
            <person name="Pechtl A."/>
            <person name="Ruckert C."/>
            <person name="Koeck D.E."/>
            <person name="Maus I."/>
            <person name="Winkler A."/>
            <person name="Kalinowski J."/>
            <person name="Puhler A."/>
            <person name="Schwarz W.W."/>
            <person name="Zverlov V.V."/>
            <person name="Schluter A."/>
            <person name="Liebl W."/>
        </authorList>
    </citation>
    <scope>NUCLEOTIDE SEQUENCE [LARGE SCALE GENOMIC DNA]</scope>
    <source>
        <strain evidence="15">GGR1</strain>
        <strain evidence="17">SR1</strain>
    </source>
</reference>
<evidence type="ECO:0000256" key="5">
    <source>
        <dbReference type="ARBA" id="ARBA00022670"/>
    </source>
</evidence>
<dbReference type="PANTHER" id="PTHR35864:SF1">
    <property type="entry name" value="ZINC METALLOPROTEASE YWHC-RELATED"/>
    <property type="match status" value="1"/>
</dbReference>
<reference evidence="16 18" key="2">
    <citation type="journal article" date="2018" name="Syst. Appl. Microbiol.">
        <title>Characterization and high-quality draft genome sequence of Herbivorax saccincola A7, an anaerobic, alkaliphilic, thermophilic, cellulolytic, and xylanolytic bacterium.</title>
        <authorList>
            <person name="Aikawa S."/>
            <person name="Baramee S."/>
            <person name="Sermsathanaswadi J."/>
            <person name="Thianheng P."/>
            <person name="Tachaapaikoon C."/>
            <person name="Shikata A."/>
            <person name="Waeonukul R."/>
            <person name="Pason P."/>
            <person name="Ratanakhanokchai K."/>
            <person name="Kosugi A."/>
        </authorList>
    </citation>
    <scope>NUCLEOTIDE SEQUENCE [LARGE SCALE GENOMIC DNA]</scope>
    <source>
        <strain evidence="16 18">A7</strain>
    </source>
</reference>
<evidence type="ECO:0000256" key="9">
    <source>
        <dbReference type="ARBA" id="ARBA00022833"/>
    </source>
</evidence>
<evidence type="ECO:0000313" key="17">
    <source>
        <dbReference type="Proteomes" id="UP000233534"/>
    </source>
</evidence>
<dbReference type="EMBL" id="CP025197">
    <property type="protein sequence ID" value="AUG57585.1"/>
    <property type="molecule type" value="Genomic_DNA"/>
</dbReference>
<keyword evidence="5 16" id="KW-0645">Protease</keyword>
<dbReference type="GO" id="GO:0046872">
    <property type="term" value="F:metal ion binding"/>
    <property type="evidence" value="ECO:0007669"/>
    <property type="project" value="UniProtKB-KW"/>
</dbReference>
<feature type="transmembrane region" description="Helical" evidence="13">
    <location>
        <begin position="129"/>
        <end position="152"/>
    </location>
</feature>
<dbReference type="GO" id="GO:0008237">
    <property type="term" value="F:metallopeptidase activity"/>
    <property type="evidence" value="ECO:0007669"/>
    <property type="project" value="UniProtKB-KW"/>
</dbReference>
<dbReference type="KEGG" id="hsc:HVS_08385"/>
<evidence type="ECO:0000313" key="15">
    <source>
        <dbReference type="EMBL" id="AUG57585.1"/>
    </source>
</evidence>
<feature type="transmembrane region" description="Helical" evidence="13">
    <location>
        <begin position="180"/>
        <end position="203"/>
    </location>
</feature>